<keyword evidence="2" id="KW-0812">Transmembrane</keyword>
<dbReference type="Proteomes" id="UP001162881">
    <property type="component" value="Unassembled WGS sequence"/>
</dbReference>
<organism evidence="3 4">
    <name type="scientific">Novosphingobium organovorum</name>
    <dbReference type="NCBI Taxonomy" id="2930092"/>
    <lineage>
        <taxon>Bacteria</taxon>
        <taxon>Pseudomonadati</taxon>
        <taxon>Pseudomonadota</taxon>
        <taxon>Alphaproteobacteria</taxon>
        <taxon>Sphingomonadales</taxon>
        <taxon>Sphingomonadaceae</taxon>
        <taxon>Novosphingobium</taxon>
    </lineage>
</organism>
<dbReference type="EMBL" id="JALHLF010000062">
    <property type="protein sequence ID" value="MCJ2183824.1"/>
    <property type="molecule type" value="Genomic_DNA"/>
</dbReference>
<keyword evidence="2" id="KW-1133">Transmembrane helix</keyword>
<sequence length="73" mass="7859">MRNHVMPLRPASPERTGSDYETKPLRSTLARTRLDWAIIISLFAMGALNLVALADHIGPAKAYAATVCGVPLA</sequence>
<feature type="transmembrane region" description="Helical" evidence="2">
    <location>
        <begin position="34"/>
        <end position="54"/>
    </location>
</feature>
<accession>A0ABT0BGC8</accession>
<protein>
    <recommendedName>
        <fullName evidence="5">MFS transporter</fullName>
    </recommendedName>
</protein>
<evidence type="ECO:0000313" key="3">
    <source>
        <dbReference type="EMBL" id="MCJ2183824.1"/>
    </source>
</evidence>
<evidence type="ECO:0008006" key="5">
    <source>
        <dbReference type="Google" id="ProtNLM"/>
    </source>
</evidence>
<keyword evidence="2" id="KW-0472">Membrane</keyword>
<comment type="caution">
    <text evidence="3">The sequence shown here is derived from an EMBL/GenBank/DDBJ whole genome shotgun (WGS) entry which is preliminary data.</text>
</comment>
<evidence type="ECO:0000256" key="2">
    <source>
        <dbReference type="SAM" id="Phobius"/>
    </source>
</evidence>
<proteinExistence type="predicted"/>
<evidence type="ECO:0000256" key="1">
    <source>
        <dbReference type="SAM" id="MobiDB-lite"/>
    </source>
</evidence>
<name>A0ABT0BGC8_9SPHN</name>
<gene>
    <name evidence="3" type="ORF">MTR62_14140</name>
</gene>
<feature type="region of interest" description="Disordered" evidence="1">
    <location>
        <begin position="1"/>
        <end position="24"/>
    </location>
</feature>
<reference evidence="3" key="1">
    <citation type="submission" date="2022-03" db="EMBL/GenBank/DDBJ databases">
        <title>Identification of a novel bacterium isolated from mangrove sediments.</title>
        <authorList>
            <person name="Pan X."/>
        </authorList>
    </citation>
    <scope>NUCLEOTIDE SEQUENCE</scope>
    <source>
        <strain evidence="3">B1949</strain>
    </source>
</reference>
<evidence type="ECO:0000313" key="4">
    <source>
        <dbReference type="Proteomes" id="UP001162881"/>
    </source>
</evidence>
<dbReference type="RefSeq" id="WP_244021991.1">
    <property type="nucleotide sequence ID" value="NZ_JALHLF010000062.1"/>
</dbReference>
<keyword evidence="4" id="KW-1185">Reference proteome</keyword>